<dbReference type="Proteomes" id="UP001433508">
    <property type="component" value="Unassembled WGS sequence"/>
</dbReference>
<proteinExistence type="predicted"/>
<accession>A0ACC3SYZ1</accession>
<protein>
    <submittedName>
        <fullName evidence="1">Uncharacterized protein</fullName>
    </submittedName>
</protein>
<evidence type="ECO:0000313" key="1">
    <source>
        <dbReference type="EMBL" id="KAK9236851.1"/>
    </source>
</evidence>
<name>A0ACC3SYZ1_LIPKO</name>
<gene>
    <name evidence="1" type="ORF">V1525DRAFT_405531</name>
</gene>
<reference evidence="2" key="1">
    <citation type="journal article" date="2024" name="Front. Bioeng. Biotechnol.">
        <title>Genome-scale model development and genomic sequencing of the oleaginous clade Lipomyces.</title>
        <authorList>
            <person name="Czajka J.J."/>
            <person name="Han Y."/>
            <person name="Kim J."/>
            <person name="Mondo S.J."/>
            <person name="Hofstad B.A."/>
            <person name="Robles A."/>
            <person name="Haridas S."/>
            <person name="Riley R."/>
            <person name="LaButti K."/>
            <person name="Pangilinan J."/>
            <person name="Andreopoulos W."/>
            <person name="Lipzen A."/>
            <person name="Yan J."/>
            <person name="Wang M."/>
            <person name="Ng V."/>
            <person name="Grigoriev I.V."/>
            <person name="Spatafora J.W."/>
            <person name="Magnuson J.K."/>
            <person name="Baker S.E."/>
            <person name="Pomraning K.R."/>
        </authorList>
    </citation>
    <scope>NUCLEOTIDE SEQUENCE [LARGE SCALE GENOMIC DNA]</scope>
    <source>
        <strain evidence="2">CBS 7786</strain>
    </source>
</reference>
<comment type="caution">
    <text evidence="1">The sequence shown here is derived from an EMBL/GenBank/DDBJ whole genome shotgun (WGS) entry which is preliminary data.</text>
</comment>
<organism evidence="1 2">
    <name type="scientific">Lipomyces kononenkoae</name>
    <name type="common">Yeast</name>
    <dbReference type="NCBI Taxonomy" id="34357"/>
    <lineage>
        <taxon>Eukaryota</taxon>
        <taxon>Fungi</taxon>
        <taxon>Dikarya</taxon>
        <taxon>Ascomycota</taxon>
        <taxon>Saccharomycotina</taxon>
        <taxon>Lipomycetes</taxon>
        <taxon>Lipomycetales</taxon>
        <taxon>Lipomycetaceae</taxon>
        <taxon>Lipomyces</taxon>
    </lineage>
</organism>
<dbReference type="EMBL" id="MU971378">
    <property type="protein sequence ID" value="KAK9236851.1"/>
    <property type="molecule type" value="Genomic_DNA"/>
</dbReference>
<evidence type="ECO:0000313" key="2">
    <source>
        <dbReference type="Proteomes" id="UP001433508"/>
    </source>
</evidence>
<sequence>MAENTLPRSTITAMRMPENSVFPRSRKPEKLNKKRKNVTTQQQNFEHQSVPQIEEPVGKKRVSKHAPQEVSAKRPVSRFREVIEVPKIVRRDPRFESLSGKFDEAQFRKNYAFLHTYMDSELQDIAERIKKTKDTNEMQNLQREYQSLDSKLKASKRKDFERDILKEREKNERELVKQGKKPFYLKKADKRKLILTKKFSEMKSSEVDRAIKRRRKKNMSKERKQLPFSRRD</sequence>
<keyword evidence="2" id="KW-1185">Reference proteome</keyword>